<sequence>MKFGTGRRRVKRPPRVLMLSLPMVAHENGIYQWFAADPRRTRYQAKVLNGLFAFKSDERRFAHILLAHKPNYWVFRCNQQAFCGDFIVVDMSCPQVSQRRVYVLELKENTELKHAAGCAGFQLHRVASALATIAGETEAIPAEPDCDILVGSCDLVLAHLGIEETQLETECERAAALTSVG</sequence>
<proteinExistence type="predicted"/>
<reference evidence="1" key="1">
    <citation type="submission" date="2021-03" db="EMBL/GenBank/DDBJ databases">
        <title>Acanthopleuribacteraceae sp. M133.</title>
        <authorList>
            <person name="Wang G."/>
        </authorList>
    </citation>
    <scope>NUCLEOTIDE SEQUENCE</scope>
    <source>
        <strain evidence="1">M133</strain>
    </source>
</reference>
<evidence type="ECO:0000313" key="1">
    <source>
        <dbReference type="EMBL" id="QTD52752.1"/>
    </source>
</evidence>
<keyword evidence="2" id="KW-1185">Reference proteome</keyword>
<evidence type="ECO:0000313" key="2">
    <source>
        <dbReference type="Proteomes" id="UP000663929"/>
    </source>
</evidence>
<protein>
    <submittedName>
        <fullName evidence="1">Uncharacterized protein</fullName>
    </submittedName>
</protein>
<gene>
    <name evidence="1" type="ORF">J3U87_09770</name>
</gene>
<dbReference type="AlphaFoldDB" id="A0A8A4TUP9"/>
<accession>A0A8A4TUP9</accession>
<dbReference type="RefSeq" id="WP_237382854.1">
    <property type="nucleotide sequence ID" value="NZ_CP071793.1"/>
</dbReference>
<dbReference type="EMBL" id="CP071793">
    <property type="protein sequence ID" value="QTD52752.1"/>
    <property type="molecule type" value="Genomic_DNA"/>
</dbReference>
<name>A0A8A4TUP9_SULCO</name>
<dbReference type="KEGG" id="scor:J3U87_09770"/>
<dbReference type="Proteomes" id="UP000663929">
    <property type="component" value="Chromosome"/>
</dbReference>
<organism evidence="1 2">
    <name type="scientific">Sulfidibacter corallicola</name>
    <dbReference type="NCBI Taxonomy" id="2818388"/>
    <lineage>
        <taxon>Bacteria</taxon>
        <taxon>Pseudomonadati</taxon>
        <taxon>Acidobacteriota</taxon>
        <taxon>Holophagae</taxon>
        <taxon>Acanthopleuribacterales</taxon>
        <taxon>Acanthopleuribacteraceae</taxon>
        <taxon>Sulfidibacter</taxon>
    </lineage>
</organism>